<proteinExistence type="predicted"/>
<evidence type="ECO:0000313" key="6">
    <source>
        <dbReference type="Proteomes" id="UP001054902"/>
    </source>
</evidence>
<dbReference type="PROSITE" id="PS51382">
    <property type="entry name" value="SPX"/>
    <property type="match status" value="1"/>
</dbReference>
<dbReference type="GO" id="GO:0016779">
    <property type="term" value="F:nucleotidyltransferase activity"/>
    <property type="evidence" value="ECO:0007669"/>
    <property type="project" value="UniProtKB-KW"/>
</dbReference>
<dbReference type="InterPro" id="IPR014729">
    <property type="entry name" value="Rossmann-like_a/b/a_fold"/>
</dbReference>
<name>A0AAD3CNI3_9STRA</name>
<dbReference type="Proteomes" id="UP001054902">
    <property type="component" value="Unassembled WGS sequence"/>
</dbReference>
<sequence>MKFNKTLNESILKEWKFYSVDYKAMKQALKDNGSGMNTEEYFEQYELSKKKLTKFYTDKEKWAVAYYDKMKESVEELRAMKVTSRPSMADTTAISNSDESESDNESNCPSDNDNVVFDIDAMNNSDSFSDSENEEAPAKTTDHEFLKQEYRRVGRSNHFQKYIYAKKSLDTFARELDLVLDFLFLNQTAFSKILKKFDKRTGSSIRQEKLAELSESHGFLNGEKMTELREGVSSMIDVVSRCKPVLPEGWETRKVYTIGCFDLFHRGHQNALMALREFGYFIVAGIHDDESYFKLKNKYTIDNLEQRMANVKPYVDQLYVIPSTDPTFSLQCMTSEQDIETGSCCYARGDDMLNFPGREWVESVMPVHFIPRTEDCSSSLLRTIYHAEDPEIRKKAAFAQTRYDGKPIDADGNVIKG</sequence>
<comment type="caution">
    <text evidence="5">The sequence shown here is derived from an EMBL/GenBank/DDBJ whole genome shotgun (WGS) entry which is preliminary data.</text>
</comment>
<feature type="domain" description="SPX" evidence="4">
    <location>
        <begin position="1"/>
        <end position="211"/>
    </location>
</feature>
<dbReference type="PANTHER" id="PTHR43793:SF1">
    <property type="entry name" value="FAD SYNTHASE"/>
    <property type="match status" value="1"/>
</dbReference>
<keyword evidence="1" id="KW-0808">Transferase</keyword>
<dbReference type="SUPFAM" id="SSF52374">
    <property type="entry name" value="Nucleotidylyl transferase"/>
    <property type="match status" value="1"/>
</dbReference>
<evidence type="ECO:0000259" key="4">
    <source>
        <dbReference type="PROSITE" id="PS51382"/>
    </source>
</evidence>
<evidence type="ECO:0000256" key="3">
    <source>
        <dbReference type="SAM" id="MobiDB-lite"/>
    </source>
</evidence>
<dbReference type="EMBL" id="BLLK01000025">
    <property type="protein sequence ID" value="GFH47955.1"/>
    <property type="molecule type" value="Genomic_DNA"/>
</dbReference>
<evidence type="ECO:0000313" key="5">
    <source>
        <dbReference type="EMBL" id="GFH47955.1"/>
    </source>
</evidence>
<dbReference type="Gene3D" id="3.40.50.620">
    <property type="entry name" value="HUPs"/>
    <property type="match status" value="1"/>
</dbReference>
<protein>
    <recommendedName>
        <fullName evidence="4">SPX domain-containing protein</fullName>
    </recommendedName>
</protein>
<dbReference type="InterPro" id="IPR004331">
    <property type="entry name" value="SPX_dom"/>
</dbReference>
<reference evidence="5 6" key="1">
    <citation type="journal article" date="2021" name="Sci. Rep.">
        <title>The genome of the diatom Chaetoceros tenuissimus carries an ancient integrated fragment of an extant virus.</title>
        <authorList>
            <person name="Hongo Y."/>
            <person name="Kimura K."/>
            <person name="Takaki Y."/>
            <person name="Yoshida Y."/>
            <person name="Baba S."/>
            <person name="Kobayashi G."/>
            <person name="Nagasaki K."/>
            <person name="Hano T."/>
            <person name="Tomaru Y."/>
        </authorList>
    </citation>
    <scope>NUCLEOTIDE SEQUENCE [LARGE SCALE GENOMIC DNA]</scope>
    <source>
        <strain evidence="5 6">NIES-3715</strain>
    </source>
</reference>
<organism evidence="5 6">
    <name type="scientific">Chaetoceros tenuissimus</name>
    <dbReference type="NCBI Taxonomy" id="426638"/>
    <lineage>
        <taxon>Eukaryota</taxon>
        <taxon>Sar</taxon>
        <taxon>Stramenopiles</taxon>
        <taxon>Ochrophyta</taxon>
        <taxon>Bacillariophyta</taxon>
        <taxon>Coscinodiscophyceae</taxon>
        <taxon>Chaetocerotophycidae</taxon>
        <taxon>Chaetocerotales</taxon>
        <taxon>Chaetocerotaceae</taxon>
        <taxon>Chaetoceros</taxon>
    </lineage>
</organism>
<dbReference type="Pfam" id="PF03105">
    <property type="entry name" value="SPX"/>
    <property type="match status" value="1"/>
</dbReference>
<evidence type="ECO:0000256" key="2">
    <source>
        <dbReference type="ARBA" id="ARBA00022695"/>
    </source>
</evidence>
<feature type="region of interest" description="Disordered" evidence="3">
    <location>
        <begin position="88"/>
        <end position="114"/>
    </location>
</feature>
<dbReference type="InterPro" id="IPR050385">
    <property type="entry name" value="Archaeal_FAD_synthase"/>
</dbReference>
<gene>
    <name evidence="5" type="ORF">CTEN210_04431</name>
</gene>
<dbReference type="PANTHER" id="PTHR43793">
    <property type="entry name" value="FAD SYNTHASE"/>
    <property type="match status" value="1"/>
</dbReference>
<evidence type="ECO:0000256" key="1">
    <source>
        <dbReference type="ARBA" id="ARBA00022679"/>
    </source>
</evidence>
<dbReference type="InterPro" id="IPR004821">
    <property type="entry name" value="Cyt_trans-like"/>
</dbReference>
<feature type="compositionally biased region" description="Low complexity" evidence="3">
    <location>
        <begin position="105"/>
        <end position="114"/>
    </location>
</feature>
<dbReference type="NCBIfam" id="TIGR00125">
    <property type="entry name" value="cyt_tran_rel"/>
    <property type="match status" value="1"/>
</dbReference>
<keyword evidence="2" id="KW-0548">Nucleotidyltransferase</keyword>
<dbReference type="Pfam" id="PF01467">
    <property type="entry name" value="CTP_transf_like"/>
    <property type="match status" value="1"/>
</dbReference>
<dbReference type="AlphaFoldDB" id="A0AAD3CNI3"/>
<keyword evidence="6" id="KW-1185">Reference proteome</keyword>
<accession>A0AAD3CNI3</accession>